<dbReference type="InterPro" id="IPR058625">
    <property type="entry name" value="MdtA-like_BSH"/>
</dbReference>
<dbReference type="Proteomes" id="UP000587760">
    <property type="component" value="Unassembled WGS sequence"/>
</dbReference>
<sequence length="325" mass="34988">MSDTEKKKSKIPGLLITLAVLVLAIGTVYVLRERNKTAQAELASEATVETEQVFAVNTTPATEGRIMDYLYVNGDIVSGDVVDVYPDTAGKLTDIRVSTGDRVKKGDLLAYVDPSRPGMNFTNSPVYSPISGTVTSFPGNEGSTVAGQSPIATIGDLSNLQVRSYISERKISMIALGMPAKLTFEAYPGETFLARITEISPVVDPSSRSMEIKLSLNSRNTRIKSGMFTKVKITTSVKDNVVKIPTDCISERYDEKFVYVVSADEKAEKRIIVSGISVGDVTEILSGISPGEKVVIQGQSLLEDGVPVKVIKEIAPLTESAEKEG</sequence>
<evidence type="ECO:0000313" key="6">
    <source>
        <dbReference type="EMBL" id="MBB6481060.1"/>
    </source>
</evidence>
<dbReference type="InterPro" id="IPR006143">
    <property type="entry name" value="RND_pump_MFP"/>
</dbReference>
<reference evidence="6 7" key="1">
    <citation type="submission" date="2020-08" db="EMBL/GenBank/DDBJ databases">
        <title>Genomic Encyclopedia of Type Strains, Phase IV (KMG-IV): sequencing the most valuable type-strain genomes for metagenomic binning, comparative biology and taxonomic classification.</title>
        <authorList>
            <person name="Goeker M."/>
        </authorList>
    </citation>
    <scope>NUCLEOTIDE SEQUENCE [LARGE SCALE GENOMIC DNA]</scope>
    <source>
        <strain evidence="6 7">DSM 2461</strain>
    </source>
</reference>
<dbReference type="Pfam" id="PF25954">
    <property type="entry name" value="Beta-barrel_RND_2"/>
    <property type="match status" value="1"/>
</dbReference>
<name>A0A841RDI8_9SPIO</name>
<comment type="similarity">
    <text evidence="1">Belongs to the membrane fusion protein (MFP) (TC 8.A.1) family.</text>
</comment>
<feature type="transmembrane region" description="Helical" evidence="2">
    <location>
        <begin position="12"/>
        <end position="31"/>
    </location>
</feature>
<dbReference type="GO" id="GO:0015562">
    <property type="term" value="F:efflux transmembrane transporter activity"/>
    <property type="evidence" value="ECO:0007669"/>
    <property type="project" value="TreeGrafter"/>
</dbReference>
<organism evidence="6 7">
    <name type="scientific">Spirochaeta isovalerica</name>
    <dbReference type="NCBI Taxonomy" id="150"/>
    <lineage>
        <taxon>Bacteria</taxon>
        <taxon>Pseudomonadati</taxon>
        <taxon>Spirochaetota</taxon>
        <taxon>Spirochaetia</taxon>
        <taxon>Spirochaetales</taxon>
        <taxon>Spirochaetaceae</taxon>
        <taxon>Spirochaeta</taxon>
    </lineage>
</organism>
<feature type="domain" description="YknX-like C-terminal permuted SH3-like" evidence="5">
    <location>
        <begin position="241"/>
        <end position="310"/>
    </location>
</feature>
<dbReference type="Gene3D" id="2.40.30.170">
    <property type="match status" value="1"/>
</dbReference>
<dbReference type="InterPro" id="IPR058637">
    <property type="entry name" value="YknX-like_C"/>
</dbReference>
<keyword evidence="7" id="KW-1185">Reference proteome</keyword>
<keyword evidence="2" id="KW-0472">Membrane</keyword>
<keyword evidence="2" id="KW-0812">Transmembrane</keyword>
<dbReference type="Gene3D" id="2.40.50.100">
    <property type="match status" value="1"/>
</dbReference>
<protein>
    <submittedName>
        <fullName evidence="6">Multidrug efflux pump subunit AcrA (Membrane-fusion protein)</fullName>
    </submittedName>
</protein>
<keyword evidence="2" id="KW-1133">Transmembrane helix</keyword>
<evidence type="ECO:0000256" key="1">
    <source>
        <dbReference type="ARBA" id="ARBA00009477"/>
    </source>
</evidence>
<dbReference type="AlphaFoldDB" id="A0A841RDI8"/>
<evidence type="ECO:0000313" key="7">
    <source>
        <dbReference type="Proteomes" id="UP000587760"/>
    </source>
</evidence>
<dbReference type="EMBL" id="JACHGJ010000005">
    <property type="protein sequence ID" value="MBB6481060.1"/>
    <property type="molecule type" value="Genomic_DNA"/>
</dbReference>
<proteinExistence type="inferred from homology"/>
<dbReference type="PANTHER" id="PTHR30469">
    <property type="entry name" value="MULTIDRUG RESISTANCE PROTEIN MDTA"/>
    <property type="match status" value="1"/>
</dbReference>
<dbReference type="InterPro" id="IPR058792">
    <property type="entry name" value="Beta-barrel_RND_2"/>
</dbReference>
<dbReference type="GO" id="GO:1990281">
    <property type="term" value="C:efflux pump complex"/>
    <property type="evidence" value="ECO:0007669"/>
    <property type="project" value="TreeGrafter"/>
</dbReference>
<evidence type="ECO:0000256" key="2">
    <source>
        <dbReference type="SAM" id="Phobius"/>
    </source>
</evidence>
<dbReference type="Pfam" id="PF25917">
    <property type="entry name" value="BSH_RND"/>
    <property type="match status" value="1"/>
</dbReference>
<dbReference type="SUPFAM" id="SSF111369">
    <property type="entry name" value="HlyD-like secretion proteins"/>
    <property type="match status" value="1"/>
</dbReference>
<dbReference type="FunFam" id="2.40.30.170:FF:000010">
    <property type="entry name" value="Efflux RND transporter periplasmic adaptor subunit"/>
    <property type="match status" value="1"/>
</dbReference>
<evidence type="ECO:0000259" key="3">
    <source>
        <dbReference type="Pfam" id="PF25917"/>
    </source>
</evidence>
<evidence type="ECO:0000259" key="4">
    <source>
        <dbReference type="Pfam" id="PF25954"/>
    </source>
</evidence>
<dbReference type="Pfam" id="PF25989">
    <property type="entry name" value="YknX_C"/>
    <property type="match status" value="1"/>
</dbReference>
<evidence type="ECO:0000259" key="5">
    <source>
        <dbReference type="Pfam" id="PF25989"/>
    </source>
</evidence>
<gene>
    <name evidence="6" type="ORF">HNR50_002733</name>
</gene>
<dbReference type="NCBIfam" id="TIGR01730">
    <property type="entry name" value="RND_mfp"/>
    <property type="match status" value="1"/>
</dbReference>
<feature type="domain" description="Multidrug resistance protein MdtA-like barrel-sandwich hybrid" evidence="3">
    <location>
        <begin position="81"/>
        <end position="147"/>
    </location>
</feature>
<comment type="caution">
    <text evidence="6">The sequence shown here is derived from an EMBL/GenBank/DDBJ whole genome shotgun (WGS) entry which is preliminary data.</text>
</comment>
<feature type="domain" description="CusB-like beta-barrel" evidence="4">
    <location>
        <begin position="166"/>
        <end position="235"/>
    </location>
</feature>
<dbReference type="Gene3D" id="2.40.420.20">
    <property type="match status" value="1"/>
</dbReference>
<accession>A0A841RDI8</accession>
<dbReference type="RefSeq" id="WP_184747306.1">
    <property type="nucleotide sequence ID" value="NZ_JACHGJ010000005.1"/>
</dbReference>